<sequence length="143" mass="15729">MTDMVVVAVVSGTTRAESVLVEAARRADESDTVVHVLYVVGLEWYARLELHLAERLGIPTGSETIRSICERKADRLAAPALEEYEAVGRVGNPIDEIVQYAEQVGADTVVLDGAGHWGGGWWRRSSSLLEQLRERDVPVVPVY</sequence>
<feature type="domain" description="UspA" evidence="1">
    <location>
        <begin position="6"/>
        <end position="115"/>
    </location>
</feature>
<evidence type="ECO:0000313" key="2">
    <source>
        <dbReference type="EMBL" id="TYL37016.1"/>
    </source>
</evidence>
<accession>A0A8J8PY62</accession>
<dbReference type="AlphaFoldDB" id="A0A8J8PY62"/>
<dbReference type="EMBL" id="PHNJ01000013">
    <property type="protein sequence ID" value="TYL37016.1"/>
    <property type="molecule type" value="Genomic_DNA"/>
</dbReference>
<dbReference type="InterPro" id="IPR006016">
    <property type="entry name" value="UspA"/>
</dbReference>
<dbReference type="SUPFAM" id="SSF52402">
    <property type="entry name" value="Adenine nucleotide alpha hydrolases-like"/>
    <property type="match status" value="1"/>
</dbReference>
<reference evidence="2" key="1">
    <citation type="submission" date="2017-11" db="EMBL/GenBank/DDBJ databases">
        <authorList>
            <person name="Kajale S.C."/>
            <person name="Sharma A."/>
        </authorList>
    </citation>
    <scope>NUCLEOTIDE SEQUENCE</scope>
    <source>
        <strain evidence="2">LS1_42</strain>
    </source>
</reference>
<dbReference type="Gene3D" id="3.40.50.620">
    <property type="entry name" value="HUPs"/>
    <property type="match status" value="1"/>
</dbReference>
<dbReference type="OrthoDB" id="195734at2157"/>
<comment type="caution">
    <text evidence="2">The sequence shown here is derived from an EMBL/GenBank/DDBJ whole genome shotgun (WGS) entry which is preliminary data.</text>
</comment>
<protein>
    <submittedName>
        <fullName evidence="2">Usp family protein</fullName>
    </submittedName>
</protein>
<evidence type="ECO:0000259" key="1">
    <source>
        <dbReference type="Pfam" id="PF00582"/>
    </source>
</evidence>
<dbReference type="Pfam" id="PF00582">
    <property type="entry name" value="Usp"/>
    <property type="match status" value="1"/>
</dbReference>
<evidence type="ECO:0000313" key="3">
    <source>
        <dbReference type="Proteomes" id="UP000766904"/>
    </source>
</evidence>
<name>A0A8J8PY62_9EURY</name>
<keyword evidence="3" id="KW-1185">Reference proteome</keyword>
<dbReference type="InterPro" id="IPR014729">
    <property type="entry name" value="Rossmann-like_a/b/a_fold"/>
</dbReference>
<gene>
    <name evidence="2" type="ORF">CV102_19615</name>
</gene>
<proteinExistence type="predicted"/>
<dbReference type="Proteomes" id="UP000766904">
    <property type="component" value="Unassembled WGS sequence"/>
</dbReference>
<organism evidence="2 3">
    <name type="scientific">Natronococcus pandeyae</name>
    <dbReference type="NCBI Taxonomy" id="2055836"/>
    <lineage>
        <taxon>Archaea</taxon>
        <taxon>Methanobacteriati</taxon>
        <taxon>Methanobacteriota</taxon>
        <taxon>Stenosarchaea group</taxon>
        <taxon>Halobacteria</taxon>
        <taxon>Halobacteriales</taxon>
        <taxon>Natrialbaceae</taxon>
        <taxon>Natronococcus</taxon>
    </lineage>
</organism>